<dbReference type="InterPro" id="IPR050397">
    <property type="entry name" value="Env_Response_Regulators"/>
</dbReference>
<gene>
    <name evidence="2" type="ORF">DSM104440_00702</name>
</gene>
<dbReference type="InParanoid" id="A0A6M4H3Q8"/>
<organism evidence="2 3">
    <name type="scientific">Usitatibacter palustris</name>
    <dbReference type="NCBI Taxonomy" id="2732487"/>
    <lineage>
        <taxon>Bacteria</taxon>
        <taxon>Pseudomonadati</taxon>
        <taxon>Pseudomonadota</taxon>
        <taxon>Betaproteobacteria</taxon>
        <taxon>Nitrosomonadales</taxon>
        <taxon>Usitatibacteraceae</taxon>
        <taxon>Usitatibacter</taxon>
    </lineage>
</organism>
<dbReference type="InterPro" id="IPR018490">
    <property type="entry name" value="cNMP-bd_dom_sf"/>
</dbReference>
<dbReference type="PANTHER" id="PTHR24567:SF74">
    <property type="entry name" value="HTH-TYPE TRANSCRIPTIONAL REGULATOR ARCR"/>
    <property type="match status" value="1"/>
</dbReference>
<dbReference type="GO" id="GO:0003700">
    <property type="term" value="F:DNA-binding transcription factor activity"/>
    <property type="evidence" value="ECO:0007669"/>
    <property type="project" value="TreeGrafter"/>
</dbReference>
<dbReference type="PROSITE" id="PS50042">
    <property type="entry name" value="CNMP_BINDING_3"/>
    <property type="match status" value="2"/>
</dbReference>
<protein>
    <recommendedName>
        <fullName evidence="1">Cyclic nucleotide-binding domain-containing protein</fullName>
    </recommendedName>
</protein>
<name>A0A6M4H3Q8_9PROT</name>
<dbReference type="EMBL" id="CP053073">
    <property type="protein sequence ID" value="QJR13912.1"/>
    <property type="molecule type" value="Genomic_DNA"/>
</dbReference>
<dbReference type="PANTHER" id="PTHR24567">
    <property type="entry name" value="CRP FAMILY TRANSCRIPTIONAL REGULATORY PROTEIN"/>
    <property type="match status" value="1"/>
</dbReference>
<dbReference type="GO" id="GO:0005829">
    <property type="term" value="C:cytosol"/>
    <property type="evidence" value="ECO:0007669"/>
    <property type="project" value="TreeGrafter"/>
</dbReference>
<evidence type="ECO:0000313" key="2">
    <source>
        <dbReference type="EMBL" id="QJR13912.1"/>
    </source>
</evidence>
<dbReference type="CDD" id="cd00038">
    <property type="entry name" value="CAP_ED"/>
    <property type="match status" value="2"/>
</dbReference>
<reference evidence="2 3" key="1">
    <citation type="submission" date="2020-04" db="EMBL/GenBank/DDBJ databases">
        <title>Usitatibacter rugosus gen. nov., sp. nov. and Usitatibacter palustris sp. nov., novel members of Usitatibacteraceae fam. nov. within the order Nitrosomonadales isolated from soil.</title>
        <authorList>
            <person name="Huber K.J."/>
            <person name="Neumann-Schaal M."/>
            <person name="Geppert A."/>
            <person name="Luckner M."/>
            <person name="Wanner G."/>
            <person name="Overmann J."/>
        </authorList>
    </citation>
    <scope>NUCLEOTIDE SEQUENCE [LARGE SCALE GENOMIC DNA]</scope>
    <source>
        <strain evidence="2 3">Swamp67</strain>
    </source>
</reference>
<feature type="domain" description="Cyclic nucleotide-binding" evidence="1">
    <location>
        <begin position="196"/>
        <end position="273"/>
    </location>
</feature>
<dbReference type="SMART" id="SM00100">
    <property type="entry name" value="cNMP"/>
    <property type="match status" value="2"/>
</dbReference>
<dbReference type="SUPFAM" id="SSF51206">
    <property type="entry name" value="cAMP-binding domain-like"/>
    <property type="match status" value="2"/>
</dbReference>
<dbReference type="Proteomes" id="UP000503096">
    <property type="component" value="Chromosome"/>
</dbReference>
<sequence length="300" mass="32147">MDDMDFTKPAAEVPAASAPFKAANSRFYNAEAARRVFKASGREERFDDGKTLFVEDDAASRGGLLSMRAASRMYFVDEGQVSLTIGSRSLDIVNVGEIVGEMAVITGRPRSATATARGPCIVHSMDATELEAAIARDPPFALMLASVMYDRLRFIAARLASRPVAPGAKAREATVFEPELVTRLEAALPRSAVARYGRESIIMKEGQAGTFMYLVKSGRIAIAVGGHIVEMVGPGGTFGEMAVVDQSPRTARAGAVEESELIAIDRAALVEVVKKEPAFALALLRGIAERLRHMNAMLGK</sequence>
<dbReference type="InterPro" id="IPR018488">
    <property type="entry name" value="cNMP-bd_CS"/>
</dbReference>
<evidence type="ECO:0000259" key="1">
    <source>
        <dbReference type="PROSITE" id="PS50042"/>
    </source>
</evidence>
<dbReference type="PROSITE" id="PS00889">
    <property type="entry name" value="CNMP_BINDING_2"/>
    <property type="match status" value="2"/>
</dbReference>
<dbReference type="AlphaFoldDB" id="A0A6M4H3Q8"/>
<feature type="domain" description="Cyclic nucleotide-binding" evidence="1">
    <location>
        <begin position="70"/>
        <end position="134"/>
    </location>
</feature>
<dbReference type="Gene3D" id="2.60.120.10">
    <property type="entry name" value="Jelly Rolls"/>
    <property type="match status" value="2"/>
</dbReference>
<proteinExistence type="predicted"/>
<dbReference type="InterPro" id="IPR014710">
    <property type="entry name" value="RmlC-like_jellyroll"/>
</dbReference>
<dbReference type="Pfam" id="PF00027">
    <property type="entry name" value="cNMP_binding"/>
    <property type="match status" value="2"/>
</dbReference>
<accession>A0A6M4H3Q8</accession>
<dbReference type="RefSeq" id="WP_171160656.1">
    <property type="nucleotide sequence ID" value="NZ_CP053073.1"/>
</dbReference>
<dbReference type="InterPro" id="IPR000595">
    <property type="entry name" value="cNMP-bd_dom"/>
</dbReference>
<evidence type="ECO:0000313" key="3">
    <source>
        <dbReference type="Proteomes" id="UP000503096"/>
    </source>
</evidence>
<keyword evidence="3" id="KW-1185">Reference proteome</keyword>
<dbReference type="KEGG" id="upl:DSM104440_00702"/>